<geneLocation type="plasmid" evidence="4">
    <name>Birmingham IncP-alpha plasmid</name>
</geneLocation>
<sequence>MTWCIANARALWGQFRLGVQQPALYWHFRNKRALLDALASLSIARAHGALYELPINRGLKLTIVIKAQIRRLGAADVQDFREIRLSALKKAPEMFGSVYEHEEKKPMEAFAERLRDAVAFGAYIDGEIIGLSVFKQEDGPKDAHKAHLSGVFVEPEQRGRGVAGMLLRALPAGLLLVMIVRQIPTGIWWMRIFILGALNISLFWSLLFISVYRLPGGSRRR</sequence>
<dbReference type="Pfam" id="PF00440">
    <property type="entry name" value="TetR_N"/>
    <property type="match status" value="1"/>
</dbReference>
<name>A6H935_9ZZZZ</name>
<dbReference type="InterPro" id="IPR016181">
    <property type="entry name" value="Acyl_CoA_acyltransferase"/>
</dbReference>
<evidence type="ECO:0000313" key="4">
    <source>
        <dbReference type="EMBL" id="CAJ85683.1"/>
    </source>
</evidence>
<dbReference type="SUPFAM" id="SSF55729">
    <property type="entry name" value="Acyl-CoA N-acyltransferases (Nat)"/>
    <property type="match status" value="1"/>
</dbReference>
<keyword evidence="1" id="KW-0238">DNA-binding</keyword>
<protein>
    <recommendedName>
        <fullName evidence="3">N-acetyltransferase domain-containing protein</fullName>
    </recommendedName>
</protein>
<evidence type="ECO:0000256" key="2">
    <source>
        <dbReference type="SAM" id="Phobius"/>
    </source>
</evidence>
<dbReference type="Gene3D" id="3.40.630.30">
    <property type="match status" value="1"/>
</dbReference>
<dbReference type="InterPro" id="IPR000182">
    <property type="entry name" value="GNAT_dom"/>
</dbReference>
<dbReference type="PROSITE" id="PS51186">
    <property type="entry name" value="GNAT"/>
    <property type="match status" value="1"/>
</dbReference>
<proteinExistence type="predicted"/>
<dbReference type="EMBL" id="BN000925">
    <property type="protein sequence ID" value="CAJ85683.1"/>
    <property type="molecule type" value="Genomic_DNA"/>
</dbReference>
<feature type="transmembrane region" description="Helical" evidence="2">
    <location>
        <begin position="189"/>
        <end position="212"/>
    </location>
</feature>
<evidence type="ECO:0000259" key="3">
    <source>
        <dbReference type="PROSITE" id="PS51186"/>
    </source>
</evidence>
<accession>A6H935</accession>
<keyword evidence="2" id="KW-1133">Transmembrane helix</keyword>
<keyword evidence="2" id="KW-0812">Transmembrane</keyword>
<feature type="domain" description="N-acetyltransferase" evidence="3">
    <location>
        <begin position="67"/>
        <end position="221"/>
    </location>
</feature>
<keyword evidence="4" id="KW-0614">Plasmid</keyword>
<reference evidence="4" key="2">
    <citation type="journal article" date="2007" name="Plasmid">
        <title>Sequence of plasmid pBS228 and reconstruction of the IncP-1alpha phylogeny.</title>
        <authorList>
            <person name="Haines A.S."/>
            <person name="Jones K."/>
            <person name="Batt S."/>
            <person name="Thomas C.M."/>
        </authorList>
    </citation>
    <scope>NUCLEOTIDE SEQUENCE</scope>
    <source>
        <strain evidence="4">RK2</strain>
        <plasmid evidence="4">Birmingham IncP-alpha plasmid</plasmid>
    </source>
</reference>
<dbReference type="GO" id="GO:0003677">
    <property type="term" value="F:DNA binding"/>
    <property type="evidence" value="ECO:0007669"/>
    <property type="project" value="UniProtKB-KW"/>
</dbReference>
<keyword evidence="2" id="KW-0472">Membrane</keyword>
<dbReference type="CDD" id="cd04301">
    <property type="entry name" value="NAT_SF"/>
    <property type="match status" value="1"/>
</dbReference>
<feature type="transmembrane region" description="Helical" evidence="2">
    <location>
        <begin position="165"/>
        <end position="183"/>
    </location>
</feature>
<evidence type="ECO:0000256" key="1">
    <source>
        <dbReference type="ARBA" id="ARBA00023125"/>
    </source>
</evidence>
<gene>
    <name evidence="4" type="primary">upf16.5</name>
</gene>
<reference evidence="4" key="1">
    <citation type="journal article" date="1994" name="J. Mol. Biol.">
        <title>Complete nucleotide sequence of Birmingham IncP alpha plasmids. Compilation and comparative analysis.</title>
        <authorList>
            <person name="Pansegrau W."/>
            <person name="Lanka E."/>
            <person name="Barth P.T."/>
            <person name="Figurski D.H."/>
            <person name="Guiney D.G."/>
            <person name="Haas D."/>
            <person name="Helinski D.R."/>
            <person name="Schwab H."/>
            <person name="Stanisich V.A."/>
            <person name="Thomas C.M."/>
        </authorList>
    </citation>
    <scope>NUCLEOTIDE SEQUENCE</scope>
    <source>
        <strain evidence="4">RK2</strain>
        <plasmid evidence="4">Birmingham IncP-alpha plasmid</plasmid>
    </source>
</reference>
<dbReference type="AlphaFoldDB" id="A6H935"/>
<dbReference type="GO" id="GO:0016747">
    <property type="term" value="F:acyltransferase activity, transferring groups other than amino-acyl groups"/>
    <property type="evidence" value="ECO:0007669"/>
    <property type="project" value="InterPro"/>
</dbReference>
<dbReference type="InterPro" id="IPR001647">
    <property type="entry name" value="HTH_TetR"/>
</dbReference>
<dbReference type="Gene3D" id="1.10.10.60">
    <property type="entry name" value="Homeodomain-like"/>
    <property type="match status" value="1"/>
</dbReference>
<dbReference type="Pfam" id="PF00583">
    <property type="entry name" value="Acetyltransf_1"/>
    <property type="match status" value="1"/>
</dbReference>
<comment type="miscellaneous">
    <text evidence="4">The sequence shown here is derived from an EMBL/GenBank/DDBJ third party annotation (TPA) entry.</text>
</comment>
<organism evidence="4">
    <name type="scientific">Birmingham IncP-alpha plasmid</name>
    <dbReference type="NCBI Taxonomy" id="35419"/>
    <lineage>
        <taxon>other sequences</taxon>
        <taxon>plasmids</taxon>
    </lineage>
</organism>